<feature type="signal peptide" evidence="1">
    <location>
        <begin position="1"/>
        <end position="28"/>
    </location>
</feature>
<reference evidence="2" key="2">
    <citation type="submission" date="2021-04" db="EMBL/GenBank/DDBJ databases">
        <authorList>
            <person name="Gilroy R."/>
        </authorList>
    </citation>
    <scope>NUCLEOTIDE SEQUENCE</scope>
    <source>
        <strain evidence="2">ChiGjej4B4-12881</strain>
    </source>
</reference>
<proteinExistence type="predicted"/>
<accession>A0A9D1W5S7</accession>
<reference evidence="2" key="1">
    <citation type="journal article" date="2021" name="PeerJ">
        <title>Extensive microbial diversity within the chicken gut microbiome revealed by metagenomics and culture.</title>
        <authorList>
            <person name="Gilroy R."/>
            <person name="Ravi A."/>
            <person name="Getino M."/>
            <person name="Pursley I."/>
            <person name="Horton D.L."/>
            <person name="Alikhan N.F."/>
            <person name="Baker D."/>
            <person name="Gharbi K."/>
            <person name="Hall N."/>
            <person name="Watson M."/>
            <person name="Adriaenssens E.M."/>
            <person name="Foster-Nyarko E."/>
            <person name="Jarju S."/>
            <person name="Secka A."/>
            <person name="Antonio M."/>
            <person name="Oren A."/>
            <person name="Chaudhuri R.R."/>
            <person name="La Ragione R."/>
            <person name="Hildebrand F."/>
            <person name="Pallen M.J."/>
        </authorList>
    </citation>
    <scope>NUCLEOTIDE SEQUENCE</scope>
    <source>
        <strain evidence="2">ChiGjej4B4-12881</strain>
    </source>
</reference>
<dbReference type="Proteomes" id="UP000886780">
    <property type="component" value="Unassembled WGS sequence"/>
</dbReference>
<evidence type="ECO:0000256" key="1">
    <source>
        <dbReference type="SAM" id="SignalP"/>
    </source>
</evidence>
<evidence type="ECO:0000313" key="2">
    <source>
        <dbReference type="EMBL" id="HIX52738.1"/>
    </source>
</evidence>
<protein>
    <submittedName>
        <fullName evidence="2">Uncharacterized protein</fullName>
    </submittedName>
</protein>
<organism evidence="2 3">
    <name type="scientific">Candidatus Lachnoclostridium stercoripullorum</name>
    <dbReference type="NCBI Taxonomy" id="2838635"/>
    <lineage>
        <taxon>Bacteria</taxon>
        <taxon>Bacillati</taxon>
        <taxon>Bacillota</taxon>
        <taxon>Clostridia</taxon>
        <taxon>Lachnospirales</taxon>
        <taxon>Lachnospiraceae</taxon>
    </lineage>
</organism>
<feature type="chain" id="PRO_5039522020" evidence="1">
    <location>
        <begin position="29"/>
        <end position="277"/>
    </location>
</feature>
<dbReference type="AlphaFoldDB" id="A0A9D1W5S7"/>
<name>A0A9D1W5S7_9FIRM</name>
<sequence length="277" mass="29557">MAGERAGKRKRRTAAVLAGILWASVPAAGSNALGAEIGPGVELERRLQGEVSGGGSGRAGMDPAKIDQAGIELFREAQRRQRELADAAADIDGGWSLEYGGLRLYRPIAGTAEFEGLGTEQMRGAVSLASGGEIVFEDGRVRVSRGGEERLRELSPEEWSALSDDFMNGTTYDLDMVTRLWVAGREAERADGSTVLAYELDGEAAAERMESVVADALAGAGISVPEESGWLRLDRVEGELTVSQEGYMQVDRLEADASILLGQSQAKAAFEICVSYR</sequence>
<evidence type="ECO:0000313" key="3">
    <source>
        <dbReference type="Proteomes" id="UP000886780"/>
    </source>
</evidence>
<dbReference type="EMBL" id="DXEU01000145">
    <property type="protein sequence ID" value="HIX52738.1"/>
    <property type="molecule type" value="Genomic_DNA"/>
</dbReference>
<keyword evidence="1" id="KW-0732">Signal</keyword>
<comment type="caution">
    <text evidence="2">The sequence shown here is derived from an EMBL/GenBank/DDBJ whole genome shotgun (WGS) entry which is preliminary data.</text>
</comment>
<gene>
    <name evidence="2" type="ORF">IAA28_08025</name>
</gene>